<accession>A0A087E3M3</accession>
<comment type="caution">
    <text evidence="1">The sequence shown here is derived from an EMBL/GenBank/DDBJ whole genome shotgun (WGS) entry which is preliminary data.</text>
</comment>
<dbReference type="EMBL" id="JGZT01000007">
    <property type="protein sequence ID" value="KFJ02374.1"/>
    <property type="molecule type" value="Genomic_DNA"/>
</dbReference>
<dbReference type="Proteomes" id="UP000029003">
    <property type="component" value="Unassembled WGS sequence"/>
</dbReference>
<proteinExistence type="predicted"/>
<gene>
    <name evidence="1" type="ORF">THER5_0547</name>
</gene>
<dbReference type="AlphaFoldDB" id="A0A087E3M3"/>
<reference evidence="1 2" key="1">
    <citation type="submission" date="2014-03" db="EMBL/GenBank/DDBJ databases">
        <title>Genomics of Bifidobacteria.</title>
        <authorList>
            <person name="Ventura M."/>
            <person name="Milani C."/>
            <person name="Lugli G.A."/>
        </authorList>
    </citation>
    <scope>NUCLEOTIDE SEQUENCE [LARGE SCALE GENOMIC DNA]</scope>
    <source>
        <strain evidence="1 2">LMG 21395</strain>
    </source>
</reference>
<sequence length="107" mass="12202">MHQIEDWATESHSAQWITLEPTCDQAPRIPYALAIGHFHTHAGLFRFPRMLLLCTKSKIKARDWIWSAPSTSDELKGNSPGFWNRWIPPFLVLDEHCVSAALTVCSN</sequence>
<name>A0A087E3M3_9BIFI</name>
<organism evidence="1 2">
    <name type="scientific">Bifidobacterium thermacidophilum subsp. thermacidophilum</name>
    <dbReference type="NCBI Taxonomy" id="79262"/>
    <lineage>
        <taxon>Bacteria</taxon>
        <taxon>Bacillati</taxon>
        <taxon>Actinomycetota</taxon>
        <taxon>Actinomycetes</taxon>
        <taxon>Bifidobacteriales</taxon>
        <taxon>Bifidobacteriaceae</taxon>
        <taxon>Bifidobacterium</taxon>
    </lineage>
</organism>
<evidence type="ECO:0000313" key="2">
    <source>
        <dbReference type="Proteomes" id="UP000029003"/>
    </source>
</evidence>
<evidence type="ECO:0000313" key="1">
    <source>
        <dbReference type="EMBL" id="KFJ02374.1"/>
    </source>
</evidence>
<protein>
    <submittedName>
        <fullName evidence="1">Uncharacterized protein</fullName>
    </submittedName>
</protein>